<protein>
    <submittedName>
        <fullName evidence="1">Uncharacterized protein</fullName>
    </submittedName>
</protein>
<dbReference type="Proteomes" id="UP000696485">
    <property type="component" value="Unassembled WGS sequence"/>
</dbReference>
<dbReference type="AlphaFoldDB" id="A0A9P5SA58"/>
<comment type="caution">
    <text evidence="1">The sequence shown here is derived from an EMBL/GenBank/DDBJ whole genome shotgun (WGS) entry which is preliminary data.</text>
</comment>
<evidence type="ECO:0000313" key="1">
    <source>
        <dbReference type="EMBL" id="KAF9323258.1"/>
    </source>
</evidence>
<dbReference type="EMBL" id="JAAAUY010001324">
    <property type="protein sequence ID" value="KAF9323258.1"/>
    <property type="molecule type" value="Genomic_DNA"/>
</dbReference>
<name>A0A9P5SA58_9FUNG</name>
<accession>A0A9P5SA58</accession>
<proteinExistence type="predicted"/>
<keyword evidence="2" id="KW-1185">Reference proteome</keyword>
<sequence length="513" mass="57642">MPCGVPCDRLPCNMRCEKLLPCKHQCPSVCGEICPSSKFCVKCKDPKTMSMVVDMVTTSCLGETDVDKNPILVLSCGHALTITTLDDMMEMGIYYKQRIDPVTGATVYVAKRPLTSNGVKQVPCPSCQQPIVSPLRYGRRIRHVQLGMCLKEHLVHQEKAMTTAMDLLDDARMDIEDGRDLFMLKISRTPIYSKFAPPEPASRRLGKYAHEADAFPIMDFFTIVETYSIPPEHHRAWIDHMKPVVSAIKELNNVNKKATKSPTSEMFEAAFSHLCQVKVEEEAWPALGTKGHSSTGFSTDVMDLEGASASMVRECIIECGLPADGHGGSSYIASLVEKINVLLLVLSEASATMESVGPLTGWYWFVEDLRNCCLVYTDLAMEAAANGHYYHRVAYLRVVLLELLCDQVRWLGLRPLPDDQAAREIRFKHVHRFLELFLEEMEELEEGCPLGVKEGCLARSKEIEEKMVTALRIMQGELFLSQPNMIESIQVVCPMLSRISERSQWHQCTKGHY</sequence>
<gene>
    <name evidence="1" type="ORF">BG006_001626</name>
</gene>
<feature type="non-terminal residue" evidence="1">
    <location>
        <position position="513"/>
    </location>
</feature>
<evidence type="ECO:0000313" key="2">
    <source>
        <dbReference type="Proteomes" id="UP000696485"/>
    </source>
</evidence>
<organism evidence="1 2">
    <name type="scientific">Podila minutissima</name>
    <dbReference type="NCBI Taxonomy" id="64525"/>
    <lineage>
        <taxon>Eukaryota</taxon>
        <taxon>Fungi</taxon>
        <taxon>Fungi incertae sedis</taxon>
        <taxon>Mucoromycota</taxon>
        <taxon>Mortierellomycotina</taxon>
        <taxon>Mortierellomycetes</taxon>
        <taxon>Mortierellales</taxon>
        <taxon>Mortierellaceae</taxon>
        <taxon>Podila</taxon>
    </lineage>
</organism>
<reference evidence="1" key="1">
    <citation type="journal article" date="2020" name="Fungal Divers.">
        <title>Resolving the Mortierellaceae phylogeny through synthesis of multi-gene phylogenetics and phylogenomics.</title>
        <authorList>
            <person name="Vandepol N."/>
            <person name="Liber J."/>
            <person name="Desiro A."/>
            <person name="Na H."/>
            <person name="Kennedy M."/>
            <person name="Barry K."/>
            <person name="Grigoriev I.V."/>
            <person name="Miller A.N."/>
            <person name="O'Donnell K."/>
            <person name="Stajich J.E."/>
            <person name="Bonito G."/>
        </authorList>
    </citation>
    <scope>NUCLEOTIDE SEQUENCE</scope>
    <source>
        <strain evidence="1">NVP1</strain>
    </source>
</reference>